<dbReference type="InterPro" id="IPR012919">
    <property type="entry name" value="SUN_dom"/>
</dbReference>
<keyword evidence="8" id="KW-1185">Reference proteome</keyword>
<accession>A0A177EDP9</accession>
<dbReference type="Pfam" id="PF07738">
    <property type="entry name" value="Sad1_UNC"/>
    <property type="match status" value="1"/>
</dbReference>
<keyword evidence="2 5" id="KW-0812">Transmembrane</keyword>
<evidence type="ECO:0000256" key="1">
    <source>
        <dbReference type="ARBA" id="ARBA00004370"/>
    </source>
</evidence>
<dbReference type="AlphaFoldDB" id="A0A177EDP9"/>
<evidence type="ECO:0000256" key="4">
    <source>
        <dbReference type="ARBA" id="ARBA00023136"/>
    </source>
</evidence>
<dbReference type="GO" id="GO:0043495">
    <property type="term" value="F:protein-membrane adaptor activity"/>
    <property type="evidence" value="ECO:0007669"/>
    <property type="project" value="TreeGrafter"/>
</dbReference>
<reference evidence="7 8" key="1">
    <citation type="submission" date="2016-02" db="EMBL/GenBank/DDBJ databases">
        <title>Discovery of a natural microsporidian pathogen with a broad tissue tropism in Caenorhabditis elegans.</title>
        <authorList>
            <person name="Luallen R.J."/>
            <person name="Reinke A.W."/>
            <person name="Tong L."/>
            <person name="Botts M.R."/>
            <person name="Felix M.-A."/>
            <person name="Troemel E.R."/>
        </authorList>
    </citation>
    <scope>NUCLEOTIDE SEQUENCE [LARGE SCALE GENOMIC DNA]</scope>
    <source>
        <strain evidence="7 8">JUm2807</strain>
    </source>
</reference>
<dbReference type="GO" id="GO:0034993">
    <property type="term" value="C:meiotic nuclear membrane microtubule tethering complex"/>
    <property type="evidence" value="ECO:0007669"/>
    <property type="project" value="TreeGrafter"/>
</dbReference>
<dbReference type="VEuPathDB" id="MicrosporidiaDB:NEDG_00653"/>
<sequence length="263" mass="29632">MENRRPIKLHRAEELLKAPNHVEPLHLLEETSDESRALLSENEETLVSPPQASHKKYLFGAVSGLVVLYGVYLQYLYSQCTKEVFRIDEANKALSAGLNEIKTLLHQKSRKTDVADHLEGARIIHELTTPPYLKKGWNGEVVTGSSADLAINTVCTIGHCYSFNGSVGKIAIAFSDQKRISSIAILHPLFGNKKSAIKSFTLDAIFNNQETRVGEFEYELPGDPYQKYTFPPTTCTGLILRVKSNHGHKEYTCIYKIYAFEEW</sequence>
<dbReference type="PROSITE" id="PS51469">
    <property type="entry name" value="SUN"/>
    <property type="match status" value="1"/>
</dbReference>
<evidence type="ECO:0000259" key="6">
    <source>
        <dbReference type="PROSITE" id="PS51469"/>
    </source>
</evidence>
<evidence type="ECO:0000256" key="5">
    <source>
        <dbReference type="SAM" id="Phobius"/>
    </source>
</evidence>
<dbReference type="PANTHER" id="PTHR12911">
    <property type="entry name" value="SAD1/UNC-84-LIKE PROTEIN-RELATED"/>
    <property type="match status" value="1"/>
</dbReference>
<dbReference type="PANTHER" id="PTHR12911:SF8">
    <property type="entry name" value="KLAROID PROTEIN-RELATED"/>
    <property type="match status" value="1"/>
</dbReference>
<proteinExistence type="predicted"/>
<dbReference type="InterPro" id="IPR045119">
    <property type="entry name" value="SUN1-5"/>
</dbReference>
<comment type="subcellular location">
    <subcellularLocation>
        <location evidence="1">Membrane</location>
    </subcellularLocation>
</comment>
<dbReference type="Proteomes" id="UP000185944">
    <property type="component" value="Unassembled WGS sequence"/>
</dbReference>
<evidence type="ECO:0000256" key="2">
    <source>
        <dbReference type="ARBA" id="ARBA00022692"/>
    </source>
</evidence>
<keyword evidence="4 5" id="KW-0472">Membrane</keyword>
<feature type="domain" description="SUN" evidence="6">
    <location>
        <begin position="120"/>
        <end position="263"/>
    </location>
</feature>
<protein>
    <recommendedName>
        <fullName evidence="6">SUN domain-containing protein</fullName>
    </recommendedName>
</protein>
<gene>
    <name evidence="7" type="ORF">NEDG_00653</name>
</gene>
<dbReference type="OrthoDB" id="2190654at2759"/>
<dbReference type="Gene3D" id="2.60.120.260">
    <property type="entry name" value="Galactose-binding domain-like"/>
    <property type="match status" value="1"/>
</dbReference>
<feature type="transmembrane region" description="Helical" evidence="5">
    <location>
        <begin position="57"/>
        <end position="77"/>
    </location>
</feature>
<organism evidence="7 8">
    <name type="scientific">Nematocida displodere</name>
    <dbReference type="NCBI Taxonomy" id="1805483"/>
    <lineage>
        <taxon>Eukaryota</taxon>
        <taxon>Fungi</taxon>
        <taxon>Fungi incertae sedis</taxon>
        <taxon>Microsporidia</taxon>
        <taxon>Nematocida</taxon>
    </lineage>
</organism>
<evidence type="ECO:0000313" key="7">
    <source>
        <dbReference type="EMBL" id="OAG29520.1"/>
    </source>
</evidence>
<dbReference type="EMBL" id="LTDL01000040">
    <property type="protein sequence ID" value="OAG29520.1"/>
    <property type="molecule type" value="Genomic_DNA"/>
</dbReference>
<evidence type="ECO:0000256" key="3">
    <source>
        <dbReference type="ARBA" id="ARBA00022989"/>
    </source>
</evidence>
<keyword evidence="3 5" id="KW-1133">Transmembrane helix</keyword>
<dbReference type="STRING" id="1805483.A0A177EDP9"/>
<dbReference type="RefSeq" id="XP_067544168.1">
    <property type="nucleotide sequence ID" value="XM_067688071.1"/>
</dbReference>
<evidence type="ECO:0000313" key="8">
    <source>
        <dbReference type="Proteomes" id="UP000185944"/>
    </source>
</evidence>
<name>A0A177EDP9_9MICR</name>
<comment type="caution">
    <text evidence="7">The sequence shown here is derived from an EMBL/GenBank/DDBJ whole genome shotgun (WGS) entry which is preliminary data.</text>
</comment>
<dbReference type="GeneID" id="93647003"/>